<dbReference type="PIRSF" id="PIRSF006806">
    <property type="entry name" value="FTHF_cligase"/>
    <property type="match status" value="1"/>
</dbReference>
<organism evidence="6 7">
    <name type="scientific">Pleionea litopenaei</name>
    <dbReference type="NCBI Taxonomy" id="3070815"/>
    <lineage>
        <taxon>Bacteria</taxon>
        <taxon>Pseudomonadati</taxon>
        <taxon>Pseudomonadota</taxon>
        <taxon>Gammaproteobacteria</taxon>
        <taxon>Oceanospirillales</taxon>
        <taxon>Pleioneaceae</taxon>
        <taxon>Pleionea</taxon>
    </lineage>
</organism>
<evidence type="ECO:0000256" key="4">
    <source>
        <dbReference type="PIRSR" id="PIRSR006806-1"/>
    </source>
</evidence>
<feature type="binding site" evidence="4">
    <location>
        <begin position="139"/>
        <end position="147"/>
    </location>
    <ligand>
        <name>ATP</name>
        <dbReference type="ChEBI" id="CHEBI:30616"/>
    </ligand>
</feature>
<keyword evidence="3 4" id="KW-0067">ATP-binding</keyword>
<dbReference type="NCBIfam" id="TIGR02727">
    <property type="entry name" value="MTHFS_bact"/>
    <property type="match status" value="1"/>
</dbReference>
<dbReference type="InterPro" id="IPR024185">
    <property type="entry name" value="FTHF_cligase-like_sf"/>
</dbReference>
<name>A0AA51X6L6_9GAMM</name>
<proteinExistence type="inferred from homology"/>
<feature type="binding site" evidence="4">
    <location>
        <position position="59"/>
    </location>
    <ligand>
        <name>substrate</name>
    </ligand>
</feature>
<evidence type="ECO:0000256" key="5">
    <source>
        <dbReference type="RuleBase" id="RU361279"/>
    </source>
</evidence>
<dbReference type="InterPro" id="IPR037171">
    <property type="entry name" value="NagB/RpiA_transferase-like"/>
</dbReference>
<reference evidence="6 7" key="1">
    <citation type="submission" date="2023-08" db="EMBL/GenBank/DDBJ databases">
        <title>Pleionea litopenaei sp. nov., isolated from stomach of juvenile Litopenaeus vannamei.</title>
        <authorList>
            <person name="Rho A.M."/>
            <person name="Hwang C.Y."/>
        </authorList>
    </citation>
    <scope>NUCLEOTIDE SEQUENCE [LARGE SCALE GENOMIC DNA]</scope>
    <source>
        <strain evidence="6 7">HL-JVS1</strain>
    </source>
</reference>
<feature type="binding site" evidence="4">
    <location>
        <begin position="8"/>
        <end position="12"/>
    </location>
    <ligand>
        <name>ATP</name>
        <dbReference type="ChEBI" id="CHEBI:30616"/>
    </ligand>
</feature>
<keyword evidence="6" id="KW-0436">Ligase</keyword>
<dbReference type="KEGG" id="plei:Q9312_13395"/>
<dbReference type="EC" id="6.3.3.2" evidence="5"/>
<keyword evidence="5" id="KW-0479">Metal-binding</keyword>
<dbReference type="GO" id="GO:0009396">
    <property type="term" value="P:folic acid-containing compound biosynthetic process"/>
    <property type="evidence" value="ECO:0007669"/>
    <property type="project" value="TreeGrafter"/>
</dbReference>
<dbReference type="GO" id="GO:0005524">
    <property type="term" value="F:ATP binding"/>
    <property type="evidence" value="ECO:0007669"/>
    <property type="project" value="UniProtKB-KW"/>
</dbReference>
<dbReference type="GO" id="GO:0035999">
    <property type="term" value="P:tetrahydrofolate interconversion"/>
    <property type="evidence" value="ECO:0007669"/>
    <property type="project" value="TreeGrafter"/>
</dbReference>
<protein>
    <recommendedName>
        <fullName evidence="5">5-formyltetrahydrofolate cyclo-ligase</fullName>
        <ecNumber evidence="5">6.3.3.2</ecNumber>
    </recommendedName>
</protein>
<dbReference type="GO" id="GO:0046872">
    <property type="term" value="F:metal ion binding"/>
    <property type="evidence" value="ECO:0007669"/>
    <property type="project" value="UniProtKB-KW"/>
</dbReference>
<dbReference type="AlphaFoldDB" id="A0AA51X6L6"/>
<dbReference type="PANTHER" id="PTHR23407:SF1">
    <property type="entry name" value="5-FORMYLTETRAHYDROFOLATE CYCLO-LIGASE"/>
    <property type="match status" value="1"/>
</dbReference>
<dbReference type="GO" id="GO:0030272">
    <property type="term" value="F:5-formyltetrahydrofolate cyclo-ligase activity"/>
    <property type="evidence" value="ECO:0007669"/>
    <property type="project" value="UniProtKB-EC"/>
</dbReference>
<dbReference type="Proteomes" id="UP001239782">
    <property type="component" value="Chromosome"/>
</dbReference>
<comment type="similarity">
    <text evidence="1 5">Belongs to the 5-formyltetrahydrofolate cyclo-ligase family.</text>
</comment>
<evidence type="ECO:0000313" key="7">
    <source>
        <dbReference type="Proteomes" id="UP001239782"/>
    </source>
</evidence>
<dbReference type="SUPFAM" id="SSF100950">
    <property type="entry name" value="NagB/RpiA/CoA transferase-like"/>
    <property type="match status" value="1"/>
</dbReference>
<dbReference type="InterPro" id="IPR002698">
    <property type="entry name" value="FTHF_cligase"/>
</dbReference>
<dbReference type="Gene3D" id="3.40.50.10420">
    <property type="entry name" value="NagB/RpiA/CoA transferase-like"/>
    <property type="match status" value="1"/>
</dbReference>
<evidence type="ECO:0000256" key="3">
    <source>
        <dbReference type="ARBA" id="ARBA00022840"/>
    </source>
</evidence>
<evidence type="ECO:0000256" key="1">
    <source>
        <dbReference type="ARBA" id="ARBA00010638"/>
    </source>
</evidence>
<comment type="cofactor">
    <cofactor evidence="5">
        <name>Mg(2+)</name>
        <dbReference type="ChEBI" id="CHEBI:18420"/>
    </cofactor>
</comment>
<dbReference type="PANTHER" id="PTHR23407">
    <property type="entry name" value="ATPASE INHIBITOR/5-FORMYLTETRAHYDROFOLATE CYCLO-LIGASE"/>
    <property type="match status" value="1"/>
</dbReference>
<keyword evidence="5" id="KW-0460">Magnesium</keyword>
<keyword evidence="7" id="KW-1185">Reference proteome</keyword>
<dbReference type="EMBL" id="CP133548">
    <property type="protein sequence ID" value="WMS86215.1"/>
    <property type="molecule type" value="Genomic_DNA"/>
</dbReference>
<feature type="binding site" evidence="4">
    <location>
        <position position="54"/>
    </location>
    <ligand>
        <name>substrate</name>
    </ligand>
</feature>
<sequence>MNATSSSKQSIRQLIRERRRNLSADQHRQYAKQLANYLPSYILQKNIHRIGVFLAQDGELNLQPSIQNLWKHQRFTFLPVLKPLPPNRLWFAPYSATSHLIPNRFNILEPNVLPNHMIAPSQLDCVLFPLVAFDLNGGRLGMGGGFYDRTFAHLRKASQRPVFYGVALNEQQVDTLPIESWDIPLDGVATPNGFIDFAGN</sequence>
<evidence type="ECO:0000256" key="2">
    <source>
        <dbReference type="ARBA" id="ARBA00022741"/>
    </source>
</evidence>
<evidence type="ECO:0000313" key="6">
    <source>
        <dbReference type="EMBL" id="WMS86215.1"/>
    </source>
</evidence>
<gene>
    <name evidence="6" type="ORF">Q9312_13395</name>
</gene>
<comment type="catalytic activity">
    <reaction evidence="5">
        <text>(6S)-5-formyl-5,6,7,8-tetrahydrofolate + ATP = (6R)-5,10-methenyltetrahydrofolate + ADP + phosphate</text>
        <dbReference type="Rhea" id="RHEA:10488"/>
        <dbReference type="ChEBI" id="CHEBI:30616"/>
        <dbReference type="ChEBI" id="CHEBI:43474"/>
        <dbReference type="ChEBI" id="CHEBI:57455"/>
        <dbReference type="ChEBI" id="CHEBI:57457"/>
        <dbReference type="ChEBI" id="CHEBI:456216"/>
        <dbReference type="EC" id="6.3.3.2"/>
    </reaction>
</comment>
<accession>A0AA51X6L6</accession>
<dbReference type="RefSeq" id="WP_309201367.1">
    <property type="nucleotide sequence ID" value="NZ_CP133548.1"/>
</dbReference>
<keyword evidence="2 4" id="KW-0547">Nucleotide-binding</keyword>
<dbReference type="Pfam" id="PF01812">
    <property type="entry name" value="5-FTHF_cyc-lig"/>
    <property type="match status" value="1"/>
</dbReference>